<evidence type="ECO:0000256" key="7">
    <source>
        <dbReference type="SAM" id="Phobius"/>
    </source>
</evidence>
<dbReference type="InterPro" id="IPR052221">
    <property type="entry name" value="SLC35F_Transporter"/>
</dbReference>
<keyword evidence="3" id="KW-0813">Transport</keyword>
<feature type="transmembrane region" description="Helical" evidence="7">
    <location>
        <begin position="32"/>
        <end position="53"/>
    </location>
</feature>
<comment type="similarity">
    <text evidence="2">Belongs to the SLC35F solute transporter family.</text>
</comment>
<organism evidence="8 9">
    <name type="scientific">Hesseltinella vesiculosa</name>
    <dbReference type="NCBI Taxonomy" id="101127"/>
    <lineage>
        <taxon>Eukaryota</taxon>
        <taxon>Fungi</taxon>
        <taxon>Fungi incertae sedis</taxon>
        <taxon>Mucoromycota</taxon>
        <taxon>Mucoromycotina</taxon>
        <taxon>Mucoromycetes</taxon>
        <taxon>Mucorales</taxon>
        <taxon>Cunninghamellaceae</taxon>
        <taxon>Hesseltinella</taxon>
    </lineage>
</organism>
<dbReference type="InterPro" id="IPR009262">
    <property type="entry name" value="SLC35_F1/F2/F6"/>
</dbReference>
<accession>A0A1X2GNY9</accession>
<evidence type="ECO:0000256" key="6">
    <source>
        <dbReference type="ARBA" id="ARBA00023136"/>
    </source>
</evidence>
<feature type="transmembrane region" description="Helical" evidence="7">
    <location>
        <begin position="59"/>
        <end position="80"/>
    </location>
</feature>
<protein>
    <submittedName>
        <fullName evidence="8">DUF914-domain-containing protein</fullName>
    </submittedName>
</protein>
<dbReference type="OrthoDB" id="429955at2759"/>
<proteinExistence type="inferred from homology"/>
<keyword evidence="9" id="KW-1185">Reference proteome</keyword>
<keyword evidence="4 7" id="KW-0812">Transmembrane</keyword>
<keyword evidence="5 7" id="KW-1133">Transmembrane helix</keyword>
<sequence>MYAMLALVYGSYRSILISRKLQLPTTTSARPLIVVLFFSFIDVQANVLAVAAFKNTSVLSALIINSWTLPCVMLLSILLLKSNYLRTHYMGVILSMSGLALLIYGDVLNLDDPTTNHAWIGDLLCLTSATLYAVCNVAEEYLVQFYSISNFLCHIGIFGMVQSSIWAWFFEYDTLASIDWTLEIVMWIGMYVISLFCLYSTMPVMYRMTGAAFVSISLMSSNFYSLLVGLVFLDAKMPALYPFAYILVVAGAVVYNSIQPPAYSGSTTETLPILHRRSSMTDSSAHIPSCD</sequence>
<dbReference type="STRING" id="101127.A0A1X2GNY9"/>
<comment type="caution">
    <text evidence="8">The sequence shown here is derived from an EMBL/GenBank/DDBJ whole genome shotgun (WGS) entry which is preliminary data.</text>
</comment>
<evidence type="ECO:0000256" key="4">
    <source>
        <dbReference type="ARBA" id="ARBA00022692"/>
    </source>
</evidence>
<feature type="transmembrane region" description="Helical" evidence="7">
    <location>
        <begin position="117"/>
        <end position="138"/>
    </location>
</feature>
<dbReference type="PANTHER" id="PTHR14233">
    <property type="entry name" value="DUF914-RELATED"/>
    <property type="match status" value="1"/>
</dbReference>
<comment type="subcellular location">
    <subcellularLocation>
        <location evidence="1">Membrane</location>
        <topology evidence="1">Multi-pass membrane protein</topology>
    </subcellularLocation>
</comment>
<reference evidence="8 9" key="1">
    <citation type="submission" date="2016-07" db="EMBL/GenBank/DDBJ databases">
        <title>Pervasive Adenine N6-methylation of Active Genes in Fungi.</title>
        <authorList>
            <consortium name="DOE Joint Genome Institute"/>
            <person name="Mondo S.J."/>
            <person name="Dannebaum R.O."/>
            <person name="Kuo R.C."/>
            <person name="Labutti K."/>
            <person name="Haridas S."/>
            <person name="Kuo A."/>
            <person name="Salamov A."/>
            <person name="Ahrendt S.R."/>
            <person name="Lipzen A."/>
            <person name="Sullivan W."/>
            <person name="Andreopoulos W.B."/>
            <person name="Clum A."/>
            <person name="Lindquist E."/>
            <person name="Daum C."/>
            <person name="Ramamoorthy G.K."/>
            <person name="Gryganskyi A."/>
            <person name="Culley D."/>
            <person name="Magnuson J.K."/>
            <person name="James T.Y."/>
            <person name="O'Malley M.A."/>
            <person name="Stajich J.E."/>
            <person name="Spatafora J.W."/>
            <person name="Visel A."/>
            <person name="Grigoriev I.V."/>
        </authorList>
    </citation>
    <scope>NUCLEOTIDE SEQUENCE [LARGE SCALE GENOMIC DNA]</scope>
    <source>
        <strain evidence="8 9">NRRL 3301</strain>
    </source>
</reference>
<dbReference type="GO" id="GO:0022857">
    <property type="term" value="F:transmembrane transporter activity"/>
    <property type="evidence" value="ECO:0007669"/>
    <property type="project" value="InterPro"/>
</dbReference>
<dbReference type="Pfam" id="PF06027">
    <property type="entry name" value="SLC35F"/>
    <property type="match status" value="1"/>
</dbReference>
<feature type="transmembrane region" description="Helical" evidence="7">
    <location>
        <begin position="180"/>
        <end position="199"/>
    </location>
</feature>
<feature type="transmembrane region" description="Helical" evidence="7">
    <location>
        <begin position="239"/>
        <end position="258"/>
    </location>
</feature>
<evidence type="ECO:0000256" key="2">
    <source>
        <dbReference type="ARBA" id="ARBA00007863"/>
    </source>
</evidence>
<evidence type="ECO:0000313" key="8">
    <source>
        <dbReference type="EMBL" id="ORX58134.1"/>
    </source>
</evidence>
<feature type="transmembrane region" description="Helical" evidence="7">
    <location>
        <begin position="211"/>
        <end position="233"/>
    </location>
</feature>
<evidence type="ECO:0000313" key="9">
    <source>
        <dbReference type="Proteomes" id="UP000242146"/>
    </source>
</evidence>
<evidence type="ECO:0000256" key="5">
    <source>
        <dbReference type="ARBA" id="ARBA00022989"/>
    </source>
</evidence>
<evidence type="ECO:0000256" key="3">
    <source>
        <dbReference type="ARBA" id="ARBA00022448"/>
    </source>
</evidence>
<feature type="transmembrane region" description="Helical" evidence="7">
    <location>
        <begin position="145"/>
        <end position="168"/>
    </location>
</feature>
<dbReference type="EMBL" id="MCGT01000007">
    <property type="protein sequence ID" value="ORX58134.1"/>
    <property type="molecule type" value="Genomic_DNA"/>
</dbReference>
<feature type="transmembrane region" description="Helical" evidence="7">
    <location>
        <begin position="87"/>
        <end position="105"/>
    </location>
</feature>
<dbReference type="GO" id="GO:0016020">
    <property type="term" value="C:membrane"/>
    <property type="evidence" value="ECO:0007669"/>
    <property type="project" value="UniProtKB-SubCell"/>
</dbReference>
<gene>
    <name evidence="8" type="ORF">DM01DRAFT_1302122</name>
</gene>
<dbReference type="PANTHER" id="PTHR14233:SF4">
    <property type="entry name" value="SOLUTE CARRIER FAMILY 35 MEMBER F2"/>
    <property type="match status" value="1"/>
</dbReference>
<name>A0A1X2GNY9_9FUNG</name>
<dbReference type="AlphaFoldDB" id="A0A1X2GNY9"/>
<evidence type="ECO:0000256" key="1">
    <source>
        <dbReference type="ARBA" id="ARBA00004141"/>
    </source>
</evidence>
<dbReference type="Proteomes" id="UP000242146">
    <property type="component" value="Unassembled WGS sequence"/>
</dbReference>
<keyword evidence="6 7" id="KW-0472">Membrane</keyword>